<dbReference type="Proteomes" id="UP000576393">
    <property type="component" value="Unassembled WGS sequence"/>
</dbReference>
<evidence type="ECO:0000313" key="3">
    <source>
        <dbReference type="Proteomes" id="UP000576393"/>
    </source>
</evidence>
<accession>A0A852UPA7</accession>
<keyword evidence="3" id="KW-1185">Reference proteome</keyword>
<dbReference type="EMBL" id="JACCCO010000001">
    <property type="protein sequence ID" value="NYF38872.1"/>
    <property type="molecule type" value="Genomic_DNA"/>
</dbReference>
<comment type="caution">
    <text evidence="2">The sequence shown here is derived from an EMBL/GenBank/DDBJ whole genome shotgun (WGS) entry which is preliminary data.</text>
</comment>
<proteinExistence type="predicted"/>
<sequence>MNTPATAPTPPTTPASTPSPNAGGRPFTALVPYTW</sequence>
<organism evidence="2 3">
    <name type="scientific">Streptosporangium sandarakinum</name>
    <dbReference type="NCBI Taxonomy" id="1260955"/>
    <lineage>
        <taxon>Bacteria</taxon>
        <taxon>Bacillati</taxon>
        <taxon>Actinomycetota</taxon>
        <taxon>Actinomycetes</taxon>
        <taxon>Streptosporangiales</taxon>
        <taxon>Streptosporangiaceae</taxon>
        <taxon>Streptosporangium</taxon>
    </lineage>
</organism>
<evidence type="ECO:0000313" key="2">
    <source>
        <dbReference type="EMBL" id="NYF38872.1"/>
    </source>
</evidence>
<dbReference type="AlphaFoldDB" id="A0A852UPA7"/>
<name>A0A852UPA7_9ACTN</name>
<gene>
    <name evidence="2" type="ORF">HDA43_001031</name>
</gene>
<reference evidence="2 3" key="1">
    <citation type="submission" date="2020-07" db="EMBL/GenBank/DDBJ databases">
        <title>Sequencing the genomes of 1000 actinobacteria strains.</title>
        <authorList>
            <person name="Klenk H.-P."/>
        </authorList>
    </citation>
    <scope>NUCLEOTIDE SEQUENCE [LARGE SCALE GENOMIC DNA]</scope>
    <source>
        <strain evidence="2 3">DSM 45763</strain>
    </source>
</reference>
<protein>
    <submittedName>
        <fullName evidence="2">Uncharacterized protein</fullName>
    </submittedName>
</protein>
<evidence type="ECO:0000256" key="1">
    <source>
        <dbReference type="SAM" id="MobiDB-lite"/>
    </source>
</evidence>
<feature type="region of interest" description="Disordered" evidence="1">
    <location>
        <begin position="1"/>
        <end position="35"/>
    </location>
</feature>